<dbReference type="Proteomes" id="UP001527202">
    <property type="component" value="Unassembled WGS sequence"/>
</dbReference>
<dbReference type="EMBL" id="CP026520">
    <property type="protein sequence ID" value="QAV18851.1"/>
    <property type="molecule type" value="Genomic_DNA"/>
</dbReference>
<gene>
    <name evidence="2" type="ORF">M5X16_28255</name>
    <name evidence="3" type="ORF">PC41400_14660</name>
</gene>
<reference evidence="2 5" key="2">
    <citation type="submission" date="2022-05" db="EMBL/GenBank/DDBJ databases">
        <title>Genome Sequencing of Bee-Associated Microbes.</title>
        <authorList>
            <person name="Dunlap C."/>
        </authorList>
    </citation>
    <scope>NUCLEOTIDE SEQUENCE [LARGE SCALE GENOMIC DNA]</scope>
    <source>
        <strain evidence="2 5">NRRL B-23120</strain>
    </source>
</reference>
<organism evidence="3 4">
    <name type="scientific">Paenibacillus chitinolyticus</name>
    <dbReference type="NCBI Taxonomy" id="79263"/>
    <lineage>
        <taxon>Bacteria</taxon>
        <taxon>Bacillati</taxon>
        <taxon>Bacillota</taxon>
        <taxon>Bacilli</taxon>
        <taxon>Bacillales</taxon>
        <taxon>Paenibacillaceae</taxon>
        <taxon>Paenibacillus</taxon>
    </lineage>
</organism>
<feature type="transmembrane region" description="Helical" evidence="1">
    <location>
        <begin position="146"/>
        <end position="169"/>
    </location>
</feature>
<dbReference type="Proteomes" id="UP000288943">
    <property type="component" value="Chromosome"/>
</dbReference>
<dbReference type="KEGG" id="pchi:PC41400_14660"/>
<keyword evidence="1" id="KW-1133">Transmembrane helix</keyword>
<keyword evidence="1" id="KW-0472">Membrane</keyword>
<accession>A0A410WX88</accession>
<evidence type="ECO:0000313" key="5">
    <source>
        <dbReference type="Proteomes" id="UP001527202"/>
    </source>
</evidence>
<evidence type="ECO:0000313" key="4">
    <source>
        <dbReference type="Proteomes" id="UP000288943"/>
    </source>
</evidence>
<evidence type="ECO:0000313" key="3">
    <source>
        <dbReference type="EMBL" id="QAV18851.1"/>
    </source>
</evidence>
<evidence type="ECO:0000313" key="2">
    <source>
        <dbReference type="EMBL" id="MCY9599642.1"/>
    </source>
</evidence>
<evidence type="ECO:0000256" key="1">
    <source>
        <dbReference type="SAM" id="Phobius"/>
    </source>
</evidence>
<protein>
    <recommendedName>
        <fullName evidence="6">DUF4157 domain-containing protein</fullName>
    </recommendedName>
</protein>
<name>A0A410WX88_9BACL</name>
<dbReference type="RefSeq" id="WP_042227659.1">
    <property type="nucleotide sequence ID" value="NZ_CP026520.1"/>
</dbReference>
<keyword evidence="5" id="KW-1185">Reference proteome</keyword>
<sequence length="171" mass="20362">MVDEKTLFYAHTENLKRELNVDPLVFFGEEAKEKTKKYGSLFLGAHVWEENPEFVAVADTNNIGILAHEMRHSWQYKNRNKENYTFRSSSNKPWILKKLARALYLIYYSFNRKEMDANNYAIEYCRKTGLHHEVLRIEKLIKENRLAQVITILAHPLFVYLLYVVWAYLIV</sequence>
<keyword evidence="1" id="KW-0812">Transmembrane</keyword>
<dbReference type="EMBL" id="JAMDMJ010000053">
    <property type="protein sequence ID" value="MCY9599642.1"/>
    <property type="molecule type" value="Genomic_DNA"/>
</dbReference>
<dbReference type="AlphaFoldDB" id="A0A410WX88"/>
<reference evidence="3 4" key="1">
    <citation type="submission" date="2018-01" db="EMBL/GenBank/DDBJ databases">
        <title>The whole genome sequencing and assembly of Paenibacillus chitinolyticus KCCM 41400 strain.</title>
        <authorList>
            <person name="Kim J.-Y."/>
            <person name="Park M.-K."/>
            <person name="Lee Y.-J."/>
            <person name="Yi H."/>
            <person name="Bahn Y.-S."/>
            <person name="Kim J.F."/>
            <person name="Lee D.-W."/>
        </authorList>
    </citation>
    <scope>NUCLEOTIDE SEQUENCE [LARGE SCALE GENOMIC DNA]</scope>
    <source>
        <strain evidence="3 4">KCCM 41400</strain>
    </source>
</reference>
<proteinExistence type="predicted"/>
<dbReference type="GeneID" id="95376055"/>
<evidence type="ECO:0008006" key="6">
    <source>
        <dbReference type="Google" id="ProtNLM"/>
    </source>
</evidence>